<dbReference type="AlphaFoldDB" id="A0A494Y7X6"/>
<organism evidence="1 2">
    <name type="scientific">Pararobbsia silviterrae</name>
    <dbReference type="NCBI Taxonomy" id="1792498"/>
    <lineage>
        <taxon>Bacteria</taxon>
        <taxon>Pseudomonadati</taxon>
        <taxon>Pseudomonadota</taxon>
        <taxon>Betaproteobacteria</taxon>
        <taxon>Burkholderiales</taxon>
        <taxon>Burkholderiaceae</taxon>
        <taxon>Pararobbsia</taxon>
    </lineage>
</organism>
<reference evidence="1 2" key="1">
    <citation type="submission" date="2018-10" db="EMBL/GenBank/DDBJ databases">
        <title>Robbsia sp. DHC34, isolated from soil.</title>
        <authorList>
            <person name="Gao Z.-H."/>
            <person name="Qiu L.-H."/>
        </authorList>
    </citation>
    <scope>NUCLEOTIDE SEQUENCE [LARGE SCALE GENOMIC DNA]</scope>
    <source>
        <strain evidence="1 2">DHC34</strain>
    </source>
</reference>
<accession>A0A494Y7X6</accession>
<dbReference type="EMBL" id="RBZU01000001">
    <property type="protein sequence ID" value="RKP58476.1"/>
    <property type="molecule type" value="Genomic_DNA"/>
</dbReference>
<evidence type="ECO:0000313" key="1">
    <source>
        <dbReference type="EMBL" id="RKP58476.1"/>
    </source>
</evidence>
<keyword evidence="2" id="KW-1185">Reference proteome</keyword>
<protein>
    <submittedName>
        <fullName evidence="1">Uncharacterized protein</fullName>
    </submittedName>
</protein>
<sequence length="69" mass="7437">MGLSNWLICGGIWAACACCALLFMRGAGLANARSAEIEEDYAEYRARRTPAPVARAVHASRRSLPRSLG</sequence>
<comment type="caution">
    <text evidence="1">The sequence shown here is derived from an EMBL/GenBank/DDBJ whole genome shotgun (WGS) entry which is preliminary data.</text>
</comment>
<gene>
    <name evidence="1" type="ORF">D7S86_00485</name>
</gene>
<name>A0A494Y7X6_9BURK</name>
<dbReference type="RefSeq" id="WP_121082078.1">
    <property type="nucleotide sequence ID" value="NZ_RBZU01000001.1"/>
</dbReference>
<proteinExistence type="predicted"/>
<dbReference type="Proteomes" id="UP000270342">
    <property type="component" value="Unassembled WGS sequence"/>
</dbReference>
<evidence type="ECO:0000313" key="2">
    <source>
        <dbReference type="Proteomes" id="UP000270342"/>
    </source>
</evidence>